<gene>
    <name evidence="5" type="ORF">AWE51_03120</name>
</gene>
<reference evidence="5 6" key="1">
    <citation type="submission" date="2016-01" db="EMBL/GenBank/DDBJ databases">
        <title>The draft genome sequence of Aquimarina sp. RZW4-3-2.</title>
        <authorList>
            <person name="Wang Y."/>
        </authorList>
    </citation>
    <scope>NUCLEOTIDE SEQUENCE [LARGE SCALE GENOMIC DNA]</scope>
    <source>
        <strain evidence="5 6">RZW4-3-2</strain>
    </source>
</reference>
<dbReference type="EMBL" id="LQRT01000002">
    <property type="protein sequence ID" value="KZS42448.1"/>
    <property type="molecule type" value="Genomic_DNA"/>
</dbReference>
<dbReference type="SUPFAM" id="SSF56601">
    <property type="entry name" value="beta-lactamase/transpeptidase-like"/>
    <property type="match status" value="1"/>
</dbReference>
<organism evidence="5 6">
    <name type="scientific">Aquimarina aggregata</name>
    <dbReference type="NCBI Taxonomy" id="1642818"/>
    <lineage>
        <taxon>Bacteria</taxon>
        <taxon>Pseudomonadati</taxon>
        <taxon>Bacteroidota</taxon>
        <taxon>Flavobacteriia</taxon>
        <taxon>Flavobacteriales</taxon>
        <taxon>Flavobacteriaceae</taxon>
        <taxon>Aquimarina</taxon>
    </lineage>
</organism>
<dbReference type="PROSITE" id="PS51257">
    <property type="entry name" value="PROKAR_LIPOPROTEIN"/>
    <property type="match status" value="1"/>
</dbReference>
<accession>A0A162DM23</accession>
<dbReference type="PANTHER" id="PTHR46825:SF11">
    <property type="entry name" value="PENICILLIN-BINDING PROTEIN 4"/>
    <property type="match status" value="1"/>
</dbReference>
<keyword evidence="6" id="KW-1185">Reference proteome</keyword>
<dbReference type="AlphaFoldDB" id="A0A162DM23"/>
<dbReference type="GO" id="GO:0016020">
    <property type="term" value="C:membrane"/>
    <property type="evidence" value="ECO:0007669"/>
    <property type="project" value="UniProtKB-SubCell"/>
</dbReference>
<dbReference type="InterPro" id="IPR001466">
    <property type="entry name" value="Beta-lactam-related"/>
</dbReference>
<dbReference type="Pfam" id="PF00144">
    <property type="entry name" value="Beta-lactamase"/>
    <property type="match status" value="1"/>
</dbReference>
<dbReference type="InterPro" id="IPR050491">
    <property type="entry name" value="AmpC-like"/>
</dbReference>
<dbReference type="Gene3D" id="3.40.710.10">
    <property type="entry name" value="DD-peptidase/beta-lactamase superfamily"/>
    <property type="match status" value="1"/>
</dbReference>
<comment type="caution">
    <text evidence="5">The sequence shown here is derived from an EMBL/GenBank/DDBJ whole genome shotgun (WGS) entry which is preliminary data.</text>
</comment>
<evidence type="ECO:0000313" key="6">
    <source>
        <dbReference type="Proteomes" id="UP000076715"/>
    </source>
</evidence>
<dbReference type="InterPro" id="IPR012338">
    <property type="entry name" value="Beta-lactam/transpept-like"/>
</dbReference>
<dbReference type="Gene3D" id="1.25.40.10">
    <property type="entry name" value="Tetratricopeptide repeat domain"/>
    <property type="match status" value="1"/>
</dbReference>
<dbReference type="InterPro" id="IPR011990">
    <property type="entry name" value="TPR-like_helical_dom_sf"/>
</dbReference>
<keyword evidence="2" id="KW-0472">Membrane</keyword>
<keyword evidence="3" id="KW-0802">TPR repeat</keyword>
<dbReference type="InterPro" id="IPR019734">
    <property type="entry name" value="TPR_rpt"/>
</dbReference>
<evidence type="ECO:0000256" key="1">
    <source>
        <dbReference type="ARBA" id="ARBA00004370"/>
    </source>
</evidence>
<dbReference type="SUPFAM" id="SSF48452">
    <property type="entry name" value="TPR-like"/>
    <property type="match status" value="1"/>
</dbReference>
<dbReference type="GO" id="GO:0016787">
    <property type="term" value="F:hydrolase activity"/>
    <property type="evidence" value="ECO:0007669"/>
    <property type="project" value="UniProtKB-KW"/>
</dbReference>
<name>A0A162DM23_9FLAO</name>
<sequence length="467" mass="53501">MNLKNIVKSTIFGMIITVFCSCEPVNNTLKNQLKYVDTIDSLMIKSYNRDLFNGNVLVVKNDTVIYQKSFGYTDASQKIKLNDTSIFNIGSIAKEFNGVAIMMLQERGLLTINDTISKFNLNLPDWSKKVTIKHLLNYTSGIAKIDFLTTKSDKIAWEILRKSDHLFFEPGSDFLYDNSNVFLQKRIIESVTGLSFEDFVTENIIRPLKLTNVVFDPKTGYPNRTSCYDANKVSCPEIEFISGWLWTDINNLNKWINAMNSNILITQESFDTLLKNPYVDGKTASIGEYFEELKLQRHDGTSYKFKSVYLNDFKNNITIILLSNNGNNVIPKAHTIHNILLDKPYKSVGEAIKKECVKNVDLGIKAYYNLKNSNTANQYTFDNPRELTKLGYELLEFDRIQDARKIFQLLILEFPNHANAYDSLGETYFIEKQYDIALKNYKKAVELGGTNGNAKTMIKKITMLKNK</sequence>
<keyword evidence="5" id="KW-0378">Hydrolase</keyword>
<dbReference type="STRING" id="1642818.AWE51_03120"/>
<proteinExistence type="predicted"/>
<feature type="domain" description="Beta-lactamase-related" evidence="4">
    <location>
        <begin position="55"/>
        <end position="327"/>
    </location>
</feature>
<protein>
    <submittedName>
        <fullName evidence="5">Serine hydrolase</fullName>
    </submittedName>
</protein>
<dbReference type="RefSeq" id="WP_066310196.1">
    <property type="nucleotide sequence ID" value="NZ_LQRT01000002.1"/>
</dbReference>
<dbReference type="SMART" id="SM00028">
    <property type="entry name" value="TPR"/>
    <property type="match status" value="2"/>
</dbReference>
<evidence type="ECO:0000256" key="3">
    <source>
        <dbReference type="PROSITE-ProRule" id="PRU00339"/>
    </source>
</evidence>
<dbReference type="PROSITE" id="PS50005">
    <property type="entry name" value="TPR"/>
    <property type="match status" value="1"/>
</dbReference>
<evidence type="ECO:0000256" key="2">
    <source>
        <dbReference type="ARBA" id="ARBA00023136"/>
    </source>
</evidence>
<comment type="subcellular location">
    <subcellularLocation>
        <location evidence="1">Membrane</location>
    </subcellularLocation>
</comment>
<evidence type="ECO:0000313" key="5">
    <source>
        <dbReference type="EMBL" id="KZS42448.1"/>
    </source>
</evidence>
<dbReference type="PANTHER" id="PTHR46825">
    <property type="entry name" value="D-ALANYL-D-ALANINE-CARBOXYPEPTIDASE/ENDOPEPTIDASE AMPH"/>
    <property type="match status" value="1"/>
</dbReference>
<feature type="repeat" description="TPR" evidence="3">
    <location>
        <begin position="418"/>
        <end position="451"/>
    </location>
</feature>
<dbReference type="Proteomes" id="UP000076715">
    <property type="component" value="Unassembled WGS sequence"/>
</dbReference>
<evidence type="ECO:0000259" key="4">
    <source>
        <dbReference type="Pfam" id="PF00144"/>
    </source>
</evidence>